<dbReference type="GO" id="GO:0016020">
    <property type="term" value="C:membrane"/>
    <property type="evidence" value="ECO:0007669"/>
    <property type="project" value="UniProtKB-SubCell"/>
</dbReference>
<feature type="transmembrane region" description="Helical" evidence="5">
    <location>
        <begin position="297"/>
        <end position="316"/>
    </location>
</feature>
<keyword evidence="2 5" id="KW-0812">Transmembrane</keyword>
<keyword evidence="3 5" id="KW-1133">Transmembrane helix</keyword>
<dbReference type="OrthoDB" id="5296287at2759"/>
<dbReference type="InterPro" id="IPR050360">
    <property type="entry name" value="MFS_Sugar_Transporters"/>
</dbReference>
<evidence type="ECO:0000256" key="1">
    <source>
        <dbReference type="ARBA" id="ARBA00004141"/>
    </source>
</evidence>
<keyword evidence="7" id="KW-1185">Reference proteome</keyword>
<evidence type="ECO:0000313" key="7">
    <source>
        <dbReference type="Proteomes" id="UP001153714"/>
    </source>
</evidence>
<dbReference type="Pfam" id="PF00083">
    <property type="entry name" value="Sugar_tr"/>
    <property type="match status" value="1"/>
</dbReference>
<dbReference type="PANTHER" id="PTHR48022:SF2">
    <property type="entry name" value="PLASTIDIC GLUCOSE TRANSPORTER 4"/>
    <property type="match status" value="1"/>
</dbReference>
<evidence type="ECO:0000256" key="5">
    <source>
        <dbReference type="SAM" id="Phobius"/>
    </source>
</evidence>
<gene>
    <name evidence="6" type="ORF">DIATSA_LOCUS10312</name>
</gene>
<feature type="transmembrane region" description="Helical" evidence="5">
    <location>
        <begin position="117"/>
        <end position="137"/>
    </location>
</feature>
<feature type="transmembrane region" description="Helical" evidence="5">
    <location>
        <begin position="174"/>
        <end position="192"/>
    </location>
</feature>
<dbReference type="Proteomes" id="UP001153714">
    <property type="component" value="Chromosome 5"/>
</dbReference>
<comment type="subcellular location">
    <subcellularLocation>
        <location evidence="1">Membrane</location>
        <topology evidence="1">Multi-pass membrane protein</topology>
    </subcellularLocation>
</comment>
<reference evidence="6" key="2">
    <citation type="submission" date="2022-10" db="EMBL/GenBank/DDBJ databases">
        <authorList>
            <consortium name="ENA_rothamsted_submissions"/>
            <consortium name="culmorum"/>
            <person name="King R."/>
        </authorList>
    </citation>
    <scope>NUCLEOTIDE SEQUENCE</scope>
</reference>
<dbReference type="AlphaFoldDB" id="A0A9P0C8M5"/>
<dbReference type="Gene3D" id="1.20.1250.20">
    <property type="entry name" value="MFS general substrate transporter like domains"/>
    <property type="match status" value="1"/>
</dbReference>
<organism evidence="6 7">
    <name type="scientific">Diatraea saccharalis</name>
    <name type="common">sugarcane borer</name>
    <dbReference type="NCBI Taxonomy" id="40085"/>
    <lineage>
        <taxon>Eukaryota</taxon>
        <taxon>Metazoa</taxon>
        <taxon>Ecdysozoa</taxon>
        <taxon>Arthropoda</taxon>
        <taxon>Hexapoda</taxon>
        <taxon>Insecta</taxon>
        <taxon>Pterygota</taxon>
        <taxon>Neoptera</taxon>
        <taxon>Endopterygota</taxon>
        <taxon>Lepidoptera</taxon>
        <taxon>Glossata</taxon>
        <taxon>Ditrysia</taxon>
        <taxon>Pyraloidea</taxon>
        <taxon>Crambidae</taxon>
        <taxon>Crambinae</taxon>
        <taxon>Diatraea</taxon>
    </lineage>
</organism>
<evidence type="ECO:0000256" key="4">
    <source>
        <dbReference type="ARBA" id="ARBA00023136"/>
    </source>
</evidence>
<dbReference type="SUPFAM" id="SSF103473">
    <property type="entry name" value="MFS general substrate transporter"/>
    <property type="match status" value="1"/>
</dbReference>
<dbReference type="PANTHER" id="PTHR48022">
    <property type="entry name" value="PLASTIDIC GLUCOSE TRANSPORTER 4"/>
    <property type="match status" value="1"/>
</dbReference>
<feature type="transmembrane region" description="Helical" evidence="5">
    <location>
        <begin position="26"/>
        <end position="44"/>
    </location>
</feature>
<dbReference type="InterPro" id="IPR005829">
    <property type="entry name" value="Sugar_transporter_CS"/>
</dbReference>
<feature type="transmembrane region" description="Helical" evidence="5">
    <location>
        <begin position="149"/>
        <end position="168"/>
    </location>
</feature>
<evidence type="ECO:0000313" key="6">
    <source>
        <dbReference type="EMBL" id="CAH0760083.1"/>
    </source>
</evidence>
<evidence type="ECO:0000256" key="3">
    <source>
        <dbReference type="ARBA" id="ARBA00022989"/>
    </source>
</evidence>
<keyword evidence="4 5" id="KW-0472">Membrane</keyword>
<protein>
    <submittedName>
        <fullName evidence="6">Uncharacterized protein</fullName>
    </submittedName>
</protein>
<dbReference type="GO" id="GO:0005351">
    <property type="term" value="F:carbohydrate:proton symporter activity"/>
    <property type="evidence" value="ECO:0007669"/>
    <property type="project" value="TreeGrafter"/>
</dbReference>
<name>A0A9P0C8M5_9NEOP</name>
<feature type="transmembrane region" description="Helical" evidence="5">
    <location>
        <begin position="64"/>
        <end position="84"/>
    </location>
</feature>
<accession>A0A9P0C8M5</accession>
<feature type="transmembrane region" description="Helical" evidence="5">
    <location>
        <begin position="91"/>
        <end position="111"/>
    </location>
</feature>
<sequence>MVYTVTDVSGNVGTEVVKKASIWKEIILAFIASLPFFTHGLEATELYATAHSGHFIDSPEQVPWNATALIVAAAVTAPIYCYVIDKHGRKVGLFIVSLTQGISCIPLFLPPNDTNTIILHTVAGISTGGLFTVLPIYICEISSIESRGFSLSLMSAMTTLGYVMKLVMDLETMMYVMTAMVMVQLLSMLWLIESPSYWVKIGKVEIAIDKMCRLKCLEDDNPNLIKCLETLRDESDRAKSHGKLTLVHIFRNLIWRDAIKIGVLVHTTMILCGSIMFLDQDKTLLQLKIPSDPDRVLVLVAMFVGSFFTSLLILYAERKVSTNLILMTYLQVNWLE</sequence>
<feature type="transmembrane region" description="Helical" evidence="5">
    <location>
        <begin position="258"/>
        <end position="277"/>
    </location>
</feature>
<reference evidence="6" key="1">
    <citation type="submission" date="2021-12" db="EMBL/GenBank/DDBJ databases">
        <authorList>
            <person name="King R."/>
        </authorList>
    </citation>
    <scope>NUCLEOTIDE SEQUENCE</scope>
</reference>
<proteinExistence type="predicted"/>
<dbReference type="EMBL" id="OU893336">
    <property type="protein sequence ID" value="CAH0760083.1"/>
    <property type="molecule type" value="Genomic_DNA"/>
</dbReference>
<dbReference type="PROSITE" id="PS00217">
    <property type="entry name" value="SUGAR_TRANSPORT_2"/>
    <property type="match status" value="1"/>
</dbReference>
<evidence type="ECO:0000256" key="2">
    <source>
        <dbReference type="ARBA" id="ARBA00022692"/>
    </source>
</evidence>
<dbReference type="InterPro" id="IPR005828">
    <property type="entry name" value="MFS_sugar_transport-like"/>
</dbReference>
<dbReference type="InterPro" id="IPR036259">
    <property type="entry name" value="MFS_trans_sf"/>
</dbReference>